<protein>
    <recommendedName>
        <fullName evidence="5">Secreted protein</fullName>
    </recommendedName>
</protein>
<evidence type="ECO:0000313" key="4">
    <source>
        <dbReference type="Proteomes" id="UP000029221"/>
    </source>
</evidence>
<feature type="compositionally biased region" description="Polar residues" evidence="1">
    <location>
        <begin position="46"/>
        <end position="57"/>
    </location>
</feature>
<keyword evidence="4" id="KW-1185">Reference proteome</keyword>
<sequence>MKKILLGLLFLFTLSLTSCRDERPGMDKVEVQGLGEDANDSDAQESFDTNPTPADKD</sequence>
<reference evidence="3" key="1">
    <citation type="journal article" date="2014" name="Genome Announc.">
        <title>Draft Genome Sequences of Marine Flavobacterium Nonlabens Strains NR17, NR24, NR27, NR32, NR33, and Ara13.</title>
        <authorList>
            <person name="Nakanishi M."/>
            <person name="Meirelles P."/>
            <person name="Suzuki R."/>
            <person name="Takatani N."/>
            <person name="Mino S."/>
            <person name="Suda W."/>
            <person name="Oshima K."/>
            <person name="Hattori M."/>
            <person name="Ohkuma M."/>
            <person name="Hosokawa M."/>
            <person name="Miyashita K."/>
            <person name="Thompson F.L."/>
            <person name="Niwa A."/>
            <person name="Sawabe T."/>
            <person name="Sawabe T."/>
        </authorList>
    </citation>
    <scope>NUCLEOTIDE SEQUENCE [LARGE SCALE GENOMIC DNA]</scope>
    <source>
        <strain evidence="3">JCM 19294</strain>
    </source>
</reference>
<keyword evidence="2" id="KW-0732">Signal</keyword>
<dbReference type="RefSeq" id="WP_157546975.1">
    <property type="nucleotide sequence ID" value="NZ_BBML01000001.1"/>
</dbReference>
<evidence type="ECO:0000256" key="2">
    <source>
        <dbReference type="SAM" id="SignalP"/>
    </source>
</evidence>
<organism evidence="3 4">
    <name type="scientific">Nonlabens tegetincola</name>
    <dbReference type="NCBI Taxonomy" id="323273"/>
    <lineage>
        <taxon>Bacteria</taxon>
        <taxon>Pseudomonadati</taxon>
        <taxon>Bacteroidota</taxon>
        <taxon>Flavobacteriia</taxon>
        <taxon>Flavobacteriales</taxon>
        <taxon>Flavobacteriaceae</taxon>
        <taxon>Nonlabens</taxon>
    </lineage>
</organism>
<feature type="chain" id="PRO_5001862834" description="Secreted protein" evidence="2">
    <location>
        <begin position="21"/>
        <end position="57"/>
    </location>
</feature>
<comment type="caution">
    <text evidence="3">The sequence shown here is derived from an EMBL/GenBank/DDBJ whole genome shotgun (WGS) entry which is preliminary data.</text>
</comment>
<name>A0A090PY56_9FLAO</name>
<feature type="region of interest" description="Disordered" evidence="1">
    <location>
        <begin position="23"/>
        <end position="57"/>
    </location>
</feature>
<gene>
    <name evidence="3" type="ORF">JCM19294_2492</name>
</gene>
<dbReference type="AlphaFoldDB" id="A0A090PY56"/>
<dbReference type="EMBL" id="BBML01000001">
    <property type="protein sequence ID" value="GAK95710.1"/>
    <property type="molecule type" value="Genomic_DNA"/>
</dbReference>
<evidence type="ECO:0000256" key="1">
    <source>
        <dbReference type="SAM" id="MobiDB-lite"/>
    </source>
</evidence>
<evidence type="ECO:0008006" key="5">
    <source>
        <dbReference type="Google" id="ProtNLM"/>
    </source>
</evidence>
<accession>A0A090PY56</accession>
<evidence type="ECO:0000313" key="3">
    <source>
        <dbReference type="EMBL" id="GAK95710.1"/>
    </source>
</evidence>
<proteinExistence type="predicted"/>
<feature type="signal peptide" evidence="2">
    <location>
        <begin position="1"/>
        <end position="20"/>
    </location>
</feature>
<dbReference type="PROSITE" id="PS51257">
    <property type="entry name" value="PROKAR_LIPOPROTEIN"/>
    <property type="match status" value="1"/>
</dbReference>
<dbReference type="Proteomes" id="UP000029221">
    <property type="component" value="Unassembled WGS sequence"/>
</dbReference>